<protein>
    <submittedName>
        <fullName evidence="1">Uncharacterized protein</fullName>
    </submittedName>
</protein>
<proteinExistence type="predicted"/>
<dbReference type="EMBL" id="JAIQCV010000012">
    <property type="protein sequence ID" value="KAH1039151.1"/>
    <property type="molecule type" value="Genomic_DNA"/>
</dbReference>
<organism evidence="1 2">
    <name type="scientific">Gossypium stocksii</name>
    <dbReference type="NCBI Taxonomy" id="47602"/>
    <lineage>
        <taxon>Eukaryota</taxon>
        <taxon>Viridiplantae</taxon>
        <taxon>Streptophyta</taxon>
        <taxon>Embryophyta</taxon>
        <taxon>Tracheophyta</taxon>
        <taxon>Spermatophyta</taxon>
        <taxon>Magnoliopsida</taxon>
        <taxon>eudicotyledons</taxon>
        <taxon>Gunneridae</taxon>
        <taxon>Pentapetalae</taxon>
        <taxon>rosids</taxon>
        <taxon>malvids</taxon>
        <taxon>Malvales</taxon>
        <taxon>Malvaceae</taxon>
        <taxon>Malvoideae</taxon>
        <taxon>Gossypium</taxon>
    </lineage>
</organism>
<feature type="non-terminal residue" evidence="1">
    <location>
        <position position="1"/>
    </location>
</feature>
<reference evidence="1 2" key="1">
    <citation type="journal article" date="2021" name="Plant Biotechnol. J.">
        <title>Multi-omics assisted identification of the key and species-specific regulatory components of drought-tolerant mechanisms in Gossypium stocksii.</title>
        <authorList>
            <person name="Yu D."/>
            <person name="Ke L."/>
            <person name="Zhang D."/>
            <person name="Wu Y."/>
            <person name="Sun Y."/>
            <person name="Mei J."/>
            <person name="Sun J."/>
            <person name="Sun Y."/>
        </authorList>
    </citation>
    <scope>NUCLEOTIDE SEQUENCE [LARGE SCALE GENOMIC DNA]</scope>
    <source>
        <strain evidence="2">cv. E1</strain>
        <tissue evidence="1">Leaf</tissue>
    </source>
</reference>
<dbReference type="Proteomes" id="UP000828251">
    <property type="component" value="Unassembled WGS sequence"/>
</dbReference>
<dbReference type="AlphaFoldDB" id="A0A9D3UER1"/>
<evidence type="ECO:0000313" key="2">
    <source>
        <dbReference type="Proteomes" id="UP000828251"/>
    </source>
</evidence>
<sequence>RPNIPLCPLISFLEVSQIFFSESLPYLCCFFTELLPWCLQMGKGCASDKVMAKVLAEFEHIVSASKFKRHKVLTVRGFPPRCGRVTASNFDLSR</sequence>
<name>A0A9D3UER1_9ROSI</name>
<gene>
    <name evidence="1" type="ORF">J1N35_040894</name>
</gene>
<evidence type="ECO:0000313" key="1">
    <source>
        <dbReference type="EMBL" id="KAH1039151.1"/>
    </source>
</evidence>
<comment type="caution">
    <text evidence="1">The sequence shown here is derived from an EMBL/GenBank/DDBJ whole genome shotgun (WGS) entry which is preliminary data.</text>
</comment>
<keyword evidence="2" id="KW-1185">Reference proteome</keyword>
<accession>A0A9D3UER1</accession>